<dbReference type="EMBL" id="BJXX01000112">
    <property type="protein sequence ID" value="GEN35033.1"/>
    <property type="molecule type" value="Genomic_DNA"/>
</dbReference>
<dbReference type="Pfam" id="PF00535">
    <property type="entry name" value="Glycos_transf_2"/>
    <property type="match status" value="1"/>
</dbReference>
<dbReference type="PANTHER" id="PTHR43630:SF2">
    <property type="entry name" value="GLYCOSYLTRANSFERASE"/>
    <property type="match status" value="1"/>
</dbReference>
<keyword evidence="3" id="KW-1185">Reference proteome</keyword>
<protein>
    <recommendedName>
        <fullName evidence="1">Glycosyltransferase 2-like domain-containing protein</fullName>
    </recommendedName>
</protein>
<dbReference type="SUPFAM" id="SSF53448">
    <property type="entry name" value="Nucleotide-diphospho-sugar transferases"/>
    <property type="match status" value="1"/>
</dbReference>
<dbReference type="CDD" id="cd02511">
    <property type="entry name" value="Beta4Glucosyltransferase"/>
    <property type="match status" value="1"/>
</dbReference>
<name>A0A511VBV5_9BACL</name>
<dbReference type="Proteomes" id="UP000321157">
    <property type="component" value="Unassembled WGS sequence"/>
</dbReference>
<dbReference type="SUPFAM" id="SSF48452">
    <property type="entry name" value="TPR-like"/>
    <property type="match status" value="1"/>
</dbReference>
<gene>
    <name evidence="2" type="ORF">ADA01nite_24930</name>
</gene>
<accession>A0A511VBV5</accession>
<dbReference type="Gene3D" id="1.25.40.10">
    <property type="entry name" value="Tetratricopeptide repeat domain"/>
    <property type="match status" value="1"/>
</dbReference>
<dbReference type="InterPro" id="IPR001173">
    <property type="entry name" value="Glyco_trans_2-like"/>
</dbReference>
<dbReference type="InterPro" id="IPR029044">
    <property type="entry name" value="Nucleotide-diphossugar_trans"/>
</dbReference>
<sequence length="238" mass="26651">MNNQISTVFEIDDAKKMERICIEAIKTSPWYADAWLALGRSLHLQGYGEQAKQALRRACLLAPRAAWIHDIQKLLPTIPDGQRRPYLDKLFSVKNVSVSAALIVKNEIRCIARCLNSIVNAVDEIVIVDTGSTDGTVEYIKTFQQQYPQTKLIHFAWCDDFAAARNAAFPYITSEWVLWVDADEYLSVEEAPSIKEAAGLFDTFPEPVILTLGNVNHTTTVSGKNSMPLLILSDDCFL</sequence>
<organism evidence="2 3">
    <name type="scientific">Aneurinibacillus danicus</name>
    <dbReference type="NCBI Taxonomy" id="267746"/>
    <lineage>
        <taxon>Bacteria</taxon>
        <taxon>Bacillati</taxon>
        <taxon>Bacillota</taxon>
        <taxon>Bacilli</taxon>
        <taxon>Bacillales</taxon>
        <taxon>Paenibacillaceae</taxon>
        <taxon>Aneurinibacillus group</taxon>
        <taxon>Aneurinibacillus</taxon>
    </lineage>
</organism>
<dbReference type="RefSeq" id="WP_246147323.1">
    <property type="nucleotide sequence ID" value="NZ_BJXX01000112.1"/>
</dbReference>
<dbReference type="Gene3D" id="3.90.550.10">
    <property type="entry name" value="Spore Coat Polysaccharide Biosynthesis Protein SpsA, Chain A"/>
    <property type="match status" value="1"/>
</dbReference>
<evidence type="ECO:0000313" key="3">
    <source>
        <dbReference type="Proteomes" id="UP000321157"/>
    </source>
</evidence>
<dbReference type="InterPro" id="IPR011990">
    <property type="entry name" value="TPR-like_helical_dom_sf"/>
</dbReference>
<dbReference type="PANTHER" id="PTHR43630">
    <property type="entry name" value="POLY-BETA-1,6-N-ACETYL-D-GLUCOSAMINE SYNTHASE"/>
    <property type="match status" value="1"/>
</dbReference>
<evidence type="ECO:0000259" key="1">
    <source>
        <dbReference type="Pfam" id="PF00535"/>
    </source>
</evidence>
<feature type="domain" description="Glycosyltransferase 2-like" evidence="1">
    <location>
        <begin position="100"/>
        <end position="190"/>
    </location>
</feature>
<proteinExistence type="predicted"/>
<dbReference type="AlphaFoldDB" id="A0A511VBV5"/>
<reference evidence="2 3" key="1">
    <citation type="submission" date="2019-07" db="EMBL/GenBank/DDBJ databases">
        <title>Whole genome shotgun sequence of Aneurinibacillus danicus NBRC 102444.</title>
        <authorList>
            <person name="Hosoyama A."/>
            <person name="Uohara A."/>
            <person name="Ohji S."/>
            <person name="Ichikawa N."/>
        </authorList>
    </citation>
    <scope>NUCLEOTIDE SEQUENCE [LARGE SCALE GENOMIC DNA]</scope>
    <source>
        <strain evidence="2 3">NBRC 102444</strain>
    </source>
</reference>
<comment type="caution">
    <text evidence="2">The sequence shown here is derived from an EMBL/GenBank/DDBJ whole genome shotgun (WGS) entry which is preliminary data.</text>
</comment>
<evidence type="ECO:0000313" key="2">
    <source>
        <dbReference type="EMBL" id="GEN35033.1"/>
    </source>
</evidence>